<protein>
    <submittedName>
        <fullName evidence="14">CIC family chloride channel protein</fullName>
    </submittedName>
    <submittedName>
        <fullName evidence="13">Chloride channel protein, CIC family</fullName>
    </submittedName>
</protein>
<gene>
    <name evidence="14" type="ORF">DET52_11337</name>
    <name evidence="13" type="ORF">SAMN05216283_110103</name>
</gene>
<dbReference type="PANTHER" id="PTHR43427">
    <property type="entry name" value="CHLORIDE CHANNEL PROTEIN CLC-E"/>
    <property type="match status" value="1"/>
</dbReference>
<sequence>MENKLPLIVRFHRWRLRHLSERRFVVILSVVVGIIAGIAATLIKNAVWLTQKLVQTATRAEDVENYIYFILPTIGILITVLIITYIIKSPVRHGIPNVLHSLSMRQGELSSHNLFSSVLTSAFTVGFGGSVGLEGPTVATGAAYGSRISRALRLSYRNTILMLACASAGAMAAIFKAPIAAIVFAVEVIMIDLTTFSLVPLLLASSSAVLTSYFFMGQDVLYPFTVETTFELNDLPYYILLGIFAGLVSAYFTKMYLSIEKLFEGVKRKRVRLAIGGLGLGVLLFFFPSLYGEGYEAINMCLEGDLSYLYDNSVFYGLQEHYWSIYLLLGAVIMLKIVATSLTFGSGGIGGIFAPTLFMGVNAGMLFAQFFNMFGLKQLSTNNFALIGMSGLIAGVLHAPLTGIFLIADISGGYKLFVPLMIVATFAYLTVKAFTSNSVYHIQLAKRKELMTHDKDLYVIRMMEVKKLIETDFVVLRPDSTLGDLTEAISKAHRNLFPIVDEDGYLKGMVKMDDIRHLIFRQELYDKVHVSHLMYLPEHSISTTDSMEQVVEKFESSGRYNLAVIDQGKYIGFISRARVFSYYRKKMAHFSHD</sequence>
<dbReference type="PRINTS" id="PR00762">
    <property type="entry name" value="CLCHANNEL"/>
</dbReference>
<dbReference type="Pfam" id="PF00654">
    <property type="entry name" value="Voltage_CLC"/>
    <property type="match status" value="1"/>
</dbReference>
<keyword evidence="2" id="KW-0813">Transport</keyword>
<keyword evidence="9" id="KW-0407">Ion channel</keyword>
<evidence type="ECO:0000256" key="3">
    <source>
        <dbReference type="ARBA" id="ARBA00022692"/>
    </source>
</evidence>
<feature type="transmembrane region" description="Helical" evidence="11">
    <location>
        <begin position="352"/>
        <end position="372"/>
    </location>
</feature>
<feature type="transmembrane region" description="Helical" evidence="11">
    <location>
        <begin position="24"/>
        <end position="46"/>
    </location>
</feature>
<dbReference type="InterPro" id="IPR046342">
    <property type="entry name" value="CBS_dom_sf"/>
</dbReference>
<keyword evidence="3 11" id="KW-0812">Transmembrane</keyword>
<feature type="transmembrane region" description="Helical" evidence="11">
    <location>
        <begin position="384"/>
        <end position="407"/>
    </location>
</feature>
<evidence type="ECO:0000313" key="14">
    <source>
        <dbReference type="EMBL" id="TDN95814.1"/>
    </source>
</evidence>
<keyword evidence="10" id="KW-0129">CBS domain</keyword>
<dbReference type="OrthoDB" id="9812438at2"/>
<evidence type="ECO:0000256" key="6">
    <source>
        <dbReference type="ARBA" id="ARBA00023136"/>
    </source>
</evidence>
<feature type="transmembrane region" description="Helical" evidence="11">
    <location>
        <begin position="323"/>
        <end position="345"/>
    </location>
</feature>
<feature type="transmembrane region" description="Helical" evidence="11">
    <location>
        <begin position="414"/>
        <end position="431"/>
    </location>
</feature>
<keyword evidence="4 11" id="KW-1133">Transmembrane helix</keyword>
<organism evidence="13 15">
    <name type="scientific">Sunxiuqinia elliptica</name>
    <dbReference type="NCBI Taxonomy" id="655355"/>
    <lineage>
        <taxon>Bacteria</taxon>
        <taxon>Pseudomonadati</taxon>
        <taxon>Bacteroidota</taxon>
        <taxon>Bacteroidia</taxon>
        <taxon>Marinilabiliales</taxon>
        <taxon>Prolixibacteraceae</taxon>
        <taxon>Sunxiuqinia</taxon>
    </lineage>
</organism>
<dbReference type="InterPro" id="IPR001807">
    <property type="entry name" value="ClC"/>
</dbReference>
<evidence type="ECO:0000256" key="7">
    <source>
        <dbReference type="ARBA" id="ARBA00023173"/>
    </source>
</evidence>
<keyword evidence="15" id="KW-1185">Reference proteome</keyword>
<feature type="transmembrane region" description="Helical" evidence="11">
    <location>
        <begin position="160"/>
        <end position="186"/>
    </location>
</feature>
<accession>A0A1I2K1S6</accession>
<keyword evidence="8" id="KW-0868">Chloride</keyword>
<dbReference type="GO" id="GO:0005254">
    <property type="term" value="F:chloride channel activity"/>
    <property type="evidence" value="ECO:0007669"/>
    <property type="project" value="UniProtKB-KW"/>
</dbReference>
<evidence type="ECO:0000313" key="13">
    <source>
        <dbReference type="EMBL" id="SFF60258.1"/>
    </source>
</evidence>
<dbReference type="AlphaFoldDB" id="A0A1I2K1S6"/>
<dbReference type="InterPro" id="IPR000644">
    <property type="entry name" value="CBS_dom"/>
</dbReference>
<feature type="domain" description="CBS" evidence="12">
    <location>
        <begin position="469"/>
        <end position="527"/>
    </location>
</feature>
<dbReference type="InterPro" id="IPR014743">
    <property type="entry name" value="Cl-channel_core"/>
</dbReference>
<dbReference type="STRING" id="655355.SAMN05216283_110103"/>
<dbReference type="Gene3D" id="1.10.3080.10">
    <property type="entry name" value="Clc chloride channel"/>
    <property type="match status" value="1"/>
</dbReference>
<feature type="transmembrane region" description="Helical" evidence="11">
    <location>
        <begin position="273"/>
        <end position="291"/>
    </location>
</feature>
<evidence type="ECO:0000256" key="4">
    <source>
        <dbReference type="ARBA" id="ARBA00022989"/>
    </source>
</evidence>
<keyword evidence="5" id="KW-0406">Ion transport</keyword>
<dbReference type="InterPro" id="IPR050368">
    <property type="entry name" value="ClC-type_chloride_channel"/>
</dbReference>
<name>A0A1I2K1S6_9BACT</name>
<feature type="transmembrane region" description="Helical" evidence="11">
    <location>
        <begin position="114"/>
        <end position="133"/>
    </location>
</feature>
<dbReference type="SUPFAM" id="SSF54631">
    <property type="entry name" value="CBS-domain pair"/>
    <property type="match status" value="1"/>
</dbReference>
<dbReference type="Gene3D" id="3.10.580.10">
    <property type="entry name" value="CBS-domain"/>
    <property type="match status" value="1"/>
</dbReference>
<dbReference type="Proteomes" id="UP000294848">
    <property type="component" value="Unassembled WGS sequence"/>
</dbReference>
<evidence type="ECO:0000313" key="15">
    <source>
        <dbReference type="Proteomes" id="UP000198964"/>
    </source>
</evidence>
<dbReference type="SMART" id="SM00116">
    <property type="entry name" value="CBS"/>
    <property type="match status" value="2"/>
</dbReference>
<evidence type="ECO:0000256" key="9">
    <source>
        <dbReference type="ARBA" id="ARBA00023303"/>
    </source>
</evidence>
<evidence type="ECO:0000313" key="16">
    <source>
        <dbReference type="Proteomes" id="UP000294848"/>
    </source>
</evidence>
<dbReference type="EMBL" id="SNWI01000013">
    <property type="protein sequence ID" value="TDN95814.1"/>
    <property type="molecule type" value="Genomic_DNA"/>
</dbReference>
<dbReference type="PROSITE" id="PS51371">
    <property type="entry name" value="CBS"/>
    <property type="match status" value="2"/>
</dbReference>
<dbReference type="Pfam" id="PF00571">
    <property type="entry name" value="CBS"/>
    <property type="match status" value="2"/>
</dbReference>
<dbReference type="CDD" id="cd02205">
    <property type="entry name" value="CBS_pair_SF"/>
    <property type="match status" value="1"/>
</dbReference>
<comment type="subcellular location">
    <subcellularLocation>
        <location evidence="1">Membrane</location>
        <topology evidence="1">Multi-pass membrane protein</topology>
    </subcellularLocation>
</comment>
<feature type="domain" description="CBS" evidence="12">
    <location>
        <begin position="534"/>
        <end position="593"/>
    </location>
</feature>
<keyword evidence="6 11" id="KW-0472">Membrane</keyword>
<feature type="transmembrane region" description="Helical" evidence="11">
    <location>
        <begin position="193"/>
        <end position="215"/>
    </location>
</feature>
<keyword evidence="7" id="KW-0869">Chloride channel</keyword>
<dbReference type="EMBL" id="FONW01000010">
    <property type="protein sequence ID" value="SFF60258.1"/>
    <property type="molecule type" value="Genomic_DNA"/>
</dbReference>
<dbReference type="Proteomes" id="UP000198964">
    <property type="component" value="Unassembled WGS sequence"/>
</dbReference>
<proteinExistence type="predicted"/>
<evidence type="ECO:0000256" key="11">
    <source>
        <dbReference type="SAM" id="Phobius"/>
    </source>
</evidence>
<evidence type="ECO:0000256" key="1">
    <source>
        <dbReference type="ARBA" id="ARBA00004141"/>
    </source>
</evidence>
<dbReference type="GO" id="GO:0034707">
    <property type="term" value="C:chloride channel complex"/>
    <property type="evidence" value="ECO:0007669"/>
    <property type="project" value="UniProtKB-KW"/>
</dbReference>
<feature type="transmembrane region" description="Helical" evidence="11">
    <location>
        <begin position="66"/>
        <end position="87"/>
    </location>
</feature>
<reference evidence="13 15" key="1">
    <citation type="submission" date="2016-10" db="EMBL/GenBank/DDBJ databases">
        <authorList>
            <person name="de Groot N.N."/>
        </authorList>
    </citation>
    <scope>NUCLEOTIDE SEQUENCE [LARGE SCALE GENOMIC DNA]</scope>
    <source>
        <strain evidence="13 15">CGMCC 1.9156</strain>
    </source>
</reference>
<feature type="transmembrane region" description="Helical" evidence="11">
    <location>
        <begin position="235"/>
        <end position="252"/>
    </location>
</feature>
<dbReference type="PANTHER" id="PTHR43427:SF6">
    <property type="entry name" value="CHLORIDE CHANNEL PROTEIN CLC-E"/>
    <property type="match status" value="1"/>
</dbReference>
<evidence type="ECO:0000256" key="10">
    <source>
        <dbReference type="PROSITE-ProRule" id="PRU00703"/>
    </source>
</evidence>
<evidence type="ECO:0000259" key="12">
    <source>
        <dbReference type="PROSITE" id="PS51371"/>
    </source>
</evidence>
<evidence type="ECO:0000256" key="8">
    <source>
        <dbReference type="ARBA" id="ARBA00023214"/>
    </source>
</evidence>
<reference evidence="14 16" key="2">
    <citation type="submission" date="2019-03" db="EMBL/GenBank/DDBJ databases">
        <title>Freshwater and sediment microbial communities from various areas in North America, analyzing microbe dynamics in response to fracking.</title>
        <authorList>
            <person name="Lamendella R."/>
        </authorList>
    </citation>
    <scope>NUCLEOTIDE SEQUENCE [LARGE SCALE GENOMIC DNA]</scope>
    <source>
        <strain evidence="14 16">114D</strain>
    </source>
</reference>
<dbReference type="RefSeq" id="WP_093920966.1">
    <property type="nucleotide sequence ID" value="NZ_FONW01000010.1"/>
</dbReference>
<dbReference type="CDD" id="cd00400">
    <property type="entry name" value="Voltage_gated_ClC"/>
    <property type="match status" value="1"/>
</dbReference>
<evidence type="ECO:0000256" key="2">
    <source>
        <dbReference type="ARBA" id="ARBA00022448"/>
    </source>
</evidence>
<dbReference type="SUPFAM" id="SSF81340">
    <property type="entry name" value="Clc chloride channel"/>
    <property type="match status" value="1"/>
</dbReference>
<evidence type="ECO:0000256" key="5">
    <source>
        <dbReference type="ARBA" id="ARBA00023065"/>
    </source>
</evidence>